<dbReference type="PANTHER" id="PTHR11537:SF63">
    <property type="entry name" value="POTASSIUM VOLTAGE-GATED CHANNEL SUBFAMILY B MEMBER 1"/>
    <property type="match status" value="1"/>
</dbReference>
<dbReference type="GO" id="GO:0008076">
    <property type="term" value="C:voltage-gated potassium channel complex"/>
    <property type="evidence" value="ECO:0007669"/>
    <property type="project" value="InterPro"/>
</dbReference>
<dbReference type="InterPro" id="IPR011333">
    <property type="entry name" value="SKP1/BTB/POZ_sf"/>
</dbReference>
<dbReference type="FunFam" id="3.30.710.10:FF:000010">
    <property type="entry name" value="Potassium voltage-gated channel subfamily B member"/>
    <property type="match status" value="1"/>
</dbReference>
<dbReference type="SMART" id="SM00225">
    <property type="entry name" value="BTB"/>
    <property type="match status" value="1"/>
</dbReference>
<reference evidence="10" key="2">
    <citation type="submission" date="2025-09" db="UniProtKB">
        <authorList>
            <consortium name="Ensembl"/>
        </authorList>
    </citation>
    <scope>IDENTIFICATION</scope>
</reference>
<dbReference type="OMA" id="ECETRCE"/>
<dbReference type="GO" id="GO:0005251">
    <property type="term" value="F:delayed rectifier potassium channel activity"/>
    <property type="evidence" value="ECO:0007669"/>
    <property type="project" value="TreeGrafter"/>
</dbReference>
<evidence type="ECO:0000256" key="3">
    <source>
        <dbReference type="ARBA" id="ARBA00022692"/>
    </source>
</evidence>
<evidence type="ECO:0000256" key="5">
    <source>
        <dbReference type="ARBA" id="ARBA00023065"/>
    </source>
</evidence>
<evidence type="ECO:0000256" key="6">
    <source>
        <dbReference type="ARBA" id="ARBA00023136"/>
    </source>
</evidence>
<keyword evidence="2" id="KW-0813">Transport</keyword>
<dbReference type="Gene3D" id="3.30.710.10">
    <property type="entry name" value="Potassium Channel Kv1.1, Chain A"/>
    <property type="match status" value="1"/>
</dbReference>
<keyword evidence="4" id="KW-1133">Transmembrane helix</keyword>
<dbReference type="GO" id="GO:0051260">
    <property type="term" value="P:protein homooligomerization"/>
    <property type="evidence" value="ECO:0007669"/>
    <property type="project" value="InterPro"/>
</dbReference>
<dbReference type="Pfam" id="PF02214">
    <property type="entry name" value="BTB_2"/>
    <property type="match status" value="1"/>
</dbReference>
<protein>
    <recommendedName>
        <fullName evidence="9">BTB domain-containing protein</fullName>
    </recommendedName>
</protein>
<dbReference type="InterPro" id="IPR000210">
    <property type="entry name" value="BTB/POZ_dom"/>
</dbReference>
<dbReference type="Ensembl" id="ENSSGRT00000009637.1">
    <property type="protein sequence ID" value="ENSSGRP00000008839.1"/>
    <property type="gene ID" value="ENSSGRG00000005972.1"/>
</dbReference>
<dbReference type="InterPro" id="IPR003971">
    <property type="entry name" value="K_chnl_volt-dep_Kv5/Kv9"/>
</dbReference>
<dbReference type="AlphaFoldDB" id="A0A672KG87"/>
<keyword evidence="11" id="KW-1185">Reference proteome</keyword>
<keyword evidence="6" id="KW-0472">Membrane</keyword>
<evidence type="ECO:0000313" key="11">
    <source>
        <dbReference type="Proteomes" id="UP000472262"/>
    </source>
</evidence>
<reference evidence="10" key="1">
    <citation type="submission" date="2025-08" db="UniProtKB">
        <authorList>
            <consortium name="Ensembl"/>
        </authorList>
    </citation>
    <scope>IDENTIFICATION</scope>
</reference>
<evidence type="ECO:0000256" key="4">
    <source>
        <dbReference type="ARBA" id="ARBA00022989"/>
    </source>
</evidence>
<evidence type="ECO:0000256" key="2">
    <source>
        <dbReference type="ARBA" id="ARBA00022448"/>
    </source>
</evidence>
<dbReference type="PANTHER" id="PTHR11537">
    <property type="entry name" value="VOLTAGE-GATED POTASSIUM CHANNEL"/>
    <property type="match status" value="1"/>
</dbReference>
<dbReference type="SUPFAM" id="SSF54695">
    <property type="entry name" value="POZ domain"/>
    <property type="match status" value="1"/>
</dbReference>
<dbReference type="GO" id="GO:0001508">
    <property type="term" value="P:action potential"/>
    <property type="evidence" value="ECO:0007669"/>
    <property type="project" value="TreeGrafter"/>
</dbReference>
<dbReference type="InParanoid" id="A0A672KG87"/>
<name>A0A672KG87_SINGR</name>
<evidence type="ECO:0000256" key="7">
    <source>
        <dbReference type="ARBA" id="ARBA00023303"/>
    </source>
</evidence>
<feature type="domain" description="BTB" evidence="9">
    <location>
        <begin position="33"/>
        <end position="142"/>
    </location>
</feature>
<feature type="region of interest" description="Disordered" evidence="8">
    <location>
        <begin position="1"/>
        <end position="21"/>
    </location>
</feature>
<comment type="subcellular location">
    <subcellularLocation>
        <location evidence="1">Membrane</location>
        <topology evidence="1">Multi-pass membrane protein</topology>
    </subcellularLocation>
</comment>
<accession>A0A672KG87</accession>
<dbReference type="PRINTS" id="PR01494">
    <property type="entry name" value="KV9CHANNEL"/>
</dbReference>
<dbReference type="InterPro" id="IPR003131">
    <property type="entry name" value="T1-type_BTB"/>
</dbReference>
<evidence type="ECO:0000313" key="10">
    <source>
        <dbReference type="Ensembl" id="ENSSGRP00000008839.1"/>
    </source>
</evidence>
<keyword evidence="5" id="KW-0406">Ion transport</keyword>
<dbReference type="InterPro" id="IPR028325">
    <property type="entry name" value="VG_K_chnl"/>
</dbReference>
<dbReference type="Proteomes" id="UP000472262">
    <property type="component" value="Unassembled WGS sequence"/>
</dbReference>
<evidence type="ECO:0000259" key="9">
    <source>
        <dbReference type="SMART" id="SM00225"/>
    </source>
</evidence>
<sequence length="234" mass="27677">MKQPREPLQVGSHSTASLPPEPVDIIRSMSCYRRVKLNVGGLPHEVLWRTLDRLPRTRLGKLRDCKTHESLMDICDDYNLEDNEYFFDRHPGAFTSILNFYRTGKLHMMEEMCALSFSQELDYWGVDEIYLESCCQARYHQKKEQMNEELKREADTLKDREGEEFDNTCCSEKRRKLWDLLEKPGSSVAAKVQHYIQHLIRLINRPRFRHINTFSEGHLLQYNALVQRQKETPS</sequence>
<keyword evidence="7" id="KW-0407">Ion channel</keyword>
<keyword evidence="3" id="KW-0812">Transmembrane</keyword>
<organism evidence="10 11">
    <name type="scientific">Sinocyclocheilus grahami</name>
    <name type="common">Dianchi golden-line fish</name>
    <name type="synonym">Barbus grahami</name>
    <dbReference type="NCBI Taxonomy" id="75366"/>
    <lineage>
        <taxon>Eukaryota</taxon>
        <taxon>Metazoa</taxon>
        <taxon>Chordata</taxon>
        <taxon>Craniata</taxon>
        <taxon>Vertebrata</taxon>
        <taxon>Euteleostomi</taxon>
        <taxon>Actinopterygii</taxon>
        <taxon>Neopterygii</taxon>
        <taxon>Teleostei</taxon>
        <taxon>Ostariophysi</taxon>
        <taxon>Cypriniformes</taxon>
        <taxon>Cyprinidae</taxon>
        <taxon>Cyprininae</taxon>
        <taxon>Sinocyclocheilus</taxon>
    </lineage>
</organism>
<proteinExistence type="predicted"/>
<dbReference type="PRINTS" id="PR00169">
    <property type="entry name" value="KCHANNEL"/>
</dbReference>
<evidence type="ECO:0000256" key="8">
    <source>
        <dbReference type="SAM" id="MobiDB-lite"/>
    </source>
</evidence>
<evidence type="ECO:0000256" key="1">
    <source>
        <dbReference type="ARBA" id="ARBA00004141"/>
    </source>
</evidence>